<comment type="caution">
    <text evidence="1">The sequence shown here is derived from an EMBL/GenBank/DDBJ whole genome shotgun (WGS) entry which is preliminary data.</text>
</comment>
<evidence type="ECO:0000313" key="1">
    <source>
        <dbReference type="EMBL" id="KXB30773.1"/>
    </source>
</evidence>
<name>A0A133XIK0_9RHOO</name>
<dbReference type="EMBL" id="LODL01000019">
    <property type="protein sequence ID" value="KXB30773.1"/>
    <property type="molecule type" value="Genomic_DNA"/>
</dbReference>
<dbReference type="AlphaFoldDB" id="A0A133XIK0"/>
<dbReference type="Proteomes" id="UP000070186">
    <property type="component" value="Unassembled WGS sequence"/>
</dbReference>
<organism evidence="1 2">
    <name type="scientific">Dechloromonas denitrificans</name>
    <dbReference type="NCBI Taxonomy" id="281362"/>
    <lineage>
        <taxon>Bacteria</taxon>
        <taxon>Pseudomonadati</taxon>
        <taxon>Pseudomonadota</taxon>
        <taxon>Betaproteobacteria</taxon>
        <taxon>Rhodocyclales</taxon>
        <taxon>Azonexaceae</taxon>
        <taxon>Dechloromonas</taxon>
    </lineage>
</organism>
<keyword evidence="2" id="KW-1185">Reference proteome</keyword>
<reference evidence="1 2" key="1">
    <citation type="submission" date="2015-12" db="EMBL/GenBank/DDBJ databases">
        <title>Nitrous oxide reduction kinetics distinguish bacteria harboring typical versus atypical NosZ.</title>
        <authorList>
            <person name="Yoon S."/>
            <person name="Nissen S."/>
            <person name="Park D."/>
            <person name="Sanford R.A."/>
            <person name="Loeffler F.E."/>
        </authorList>
    </citation>
    <scope>NUCLEOTIDE SEQUENCE [LARGE SCALE GENOMIC DNA]</scope>
    <source>
        <strain evidence="1 2">ATCC BAA-841</strain>
    </source>
</reference>
<proteinExistence type="predicted"/>
<gene>
    <name evidence="1" type="ORF">AT959_08555</name>
</gene>
<accession>A0A133XIK0</accession>
<sequence>MQCFQELGRPTDEFSHVGFRDDGRYEIKCSLGHETATVLQQQKFEVLFDIGAHAILDGYYREAVSSFTSSLERFYEFALRVFLEQASKSEELFQNCWKKVANQSERQLGAFVFLWASNFGESPELLSNPQVSFRNEVIHKGKIPTSEEAVRYGNSVLGVLRPKMLALREQFAEEVSKVTFYHLRDCRSDSDNGKTVSTISISTIVSLTCGEISHHTMSLEEHLIRLSEWRKITGNS</sequence>
<protein>
    <submittedName>
        <fullName evidence="1">Uncharacterized protein</fullName>
    </submittedName>
</protein>
<evidence type="ECO:0000313" key="2">
    <source>
        <dbReference type="Proteomes" id="UP000070186"/>
    </source>
</evidence>